<evidence type="ECO:0000259" key="4">
    <source>
        <dbReference type="SMART" id="SM00796"/>
    </source>
</evidence>
<dbReference type="Gene3D" id="2.40.100.10">
    <property type="entry name" value="Cyclophilin-like"/>
    <property type="match status" value="1"/>
</dbReference>
<dbReference type="GO" id="GO:0005524">
    <property type="term" value="F:ATP binding"/>
    <property type="evidence" value="ECO:0007669"/>
    <property type="project" value="UniProtKB-KW"/>
</dbReference>
<comment type="caution">
    <text evidence="5">The sequence shown here is derived from an EMBL/GenBank/DDBJ whole genome shotgun (WGS) entry which is preliminary data.</text>
</comment>
<keyword evidence="3" id="KW-0067">ATP-binding</keyword>
<dbReference type="AlphaFoldDB" id="A0A9X2LBB4"/>
<accession>A0A9X2LBB4</accession>
<evidence type="ECO:0000256" key="3">
    <source>
        <dbReference type="ARBA" id="ARBA00022840"/>
    </source>
</evidence>
<dbReference type="InterPro" id="IPR029000">
    <property type="entry name" value="Cyclophilin-like_dom_sf"/>
</dbReference>
<keyword evidence="2 5" id="KW-0378">Hydrolase</keyword>
<dbReference type="Proteomes" id="UP001142610">
    <property type="component" value="Unassembled WGS sequence"/>
</dbReference>
<keyword evidence="1" id="KW-0547">Nucleotide-binding</keyword>
<name>A0A9X2LBB4_9PROT</name>
<reference evidence="5" key="1">
    <citation type="submission" date="2022-07" db="EMBL/GenBank/DDBJ databases">
        <title>Parvularcula maris sp. nov., an algicidal bacterium isolated from seawater.</title>
        <authorList>
            <person name="Li F."/>
        </authorList>
    </citation>
    <scope>NUCLEOTIDE SEQUENCE</scope>
    <source>
        <strain evidence="5">BGMRC 0090</strain>
    </source>
</reference>
<sequence>MHADIKPLSDRALSIATKNAGEARRLAEHLRSEGDWQDVVAGLRSVAVFYDPLSQTAAAVAEALLKAAESMPPYRAAAQIAHIDIPVRYGGEDGPDLLLLCERNGLSPEEFIEKHTAPLYEVALMGFLPGFAYLSGLDPALAAPRLDEPRMRVRAGSVGIGGNEAGIYSLDGSGGWPIIGRTEKKLFDRGSDEPFLLSPGATIHFHRAP</sequence>
<organism evidence="5 6">
    <name type="scientific">Parvularcula maris</name>
    <dbReference type="NCBI Taxonomy" id="2965077"/>
    <lineage>
        <taxon>Bacteria</taxon>
        <taxon>Pseudomonadati</taxon>
        <taxon>Pseudomonadota</taxon>
        <taxon>Alphaproteobacteria</taxon>
        <taxon>Parvularculales</taxon>
        <taxon>Parvularculaceae</taxon>
        <taxon>Parvularcula</taxon>
    </lineage>
</organism>
<dbReference type="EC" id="3.5.2.9" evidence="5"/>
<dbReference type="InterPro" id="IPR010016">
    <property type="entry name" value="PxpB"/>
</dbReference>
<dbReference type="GO" id="GO:0017168">
    <property type="term" value="F:5-oxoprolinase (ATP-hydrolyzing) activity"/>
    <property type="evidence" value="ECO:0007669"/>
    <property type="project" value="UniProtKB-EC"/>
</dbReference>
<dbReference type="NCBIfam" id="TIGR00370">
    <property type="entry name" value="5-oxoprolinase subunit PxpB"/>
    <property type="match status" value="1"/>
</dbReference>
<feature type="domain" description="Carboxyltransferase" evidence="4">
    <location>
        <begin position="3"/>
        <end position="197"/>
    </location>
</feature>
<dbReference type="RefSeq" id="WP_256620248.1">
    <property type="nucleotide sequence ID" value="NZ_JANIBC010000016.1"/>
</dbReference>
<evidence type="ECO:0000313" key="6">
    <source>
        <dbReference type="Proteomes" id="UP001142610"/>
    </source>
</evidence>
<keyword evidence="6" id="KW-1185">Reference proteome</keyword>
<evidence type="ECO:0000256" key="1">
    <source>
        <dbReference type="ARBA" id="ARBA00022741"/>
    </source>
</evidence>
<dbReference type="Pfam" id="PF02682">
    <property type="entry name" value="CT_C_D"/>
    <property type="match status" value="1"/>
</dbReference>
<dbReference type="PANTHER" id="PTHR34698:SF2">
    <property type="entry name" value="5-OXOPROLINASE SUBUNIT B"/>
    <property type="match status" value="1"/>
</dbReference>
<gene>
    <name evidence="5" type="primary">pxpB</name>
    <name evidence="5" type="ORF">NOG11_13205</name>
</gene>
<dbReference type="InterPro" id="IPR003833">
    <property type="entry name" value="CT_C_D"/>
</dbReference>
<protein>
    <submittedName>
        <fullName evidence="5">5-oxoprolinase subunit PxpB</fullName>
        <ecNumber evidence="5">3.5.2.9</ecNumber>
    </submittedName>
</protein>
<dbReference type="SUPFAM" id="SSF50891">
    <property type="entry name" value="Cyclophilin-like"/>
    <property type="match status" value="1"/>
</dbReference>
<evidence type="ECO:0000256" key="2">
    <source>
        <dbReference type="ARBA" id="ARBA00022801"/>
    </source>
</evidence>
<proteinExistence type="predicted"/>
<dbReference type="PANTHER" id="PTHR34698">
    <property type="entry name" value="5-OXOPROLINASE SUBUNIT B"/>
    <property type="match status" value="1"/>
</dbReference>
<dbReference type="SMART" id="SM00796">
    <property type="entry name" value="AHS1"/>
    <property type="match status" value="1"/>
</dbReference>
<evidence type="ECO:0000313" key="5">
    <source>
        <dbReference type="EMBL" id="MCQ8186339.1"/>
    </source>
</evidence>
<dbReference type="EMBL" id="JANIBC010000016">
    <property type="protein sequence ID" value="MCQ8186339.1"/>
    <property type="molecule type" value="Genomic_DNA"/>
</dbReference>